<protein>
    <recommendedName>
        <fullName evidence="15">Serine/threonine-protein phosphatase T</fullName>
        <ecNumber evidence="5">3.1.3.16</ecNumber>
    </recommendedName>
</protein>
<keyword evidence="11" id="KW-0464">Manganese</keyword>
<keyword evidence="6" id="KW-0479">Metal-binding</keyword>
<dbReference type="InterPro" id="IPR004843">
    <property type="entry name" value="Calcineurin-like_PHP"/>
</dbReference>
<keyword evidence="12" id="KW-0539">Nucleus</keyword>
<dbReference type="InterPro" id="IPR006186">
    <property type="entry name" value="Ser/Thr-sp_prot-phosphatase"/>
</dbReference>
<organism evidence="17 18">
    <name type="scientific">Paraglomus brasilianum</name>
    <dbReference type="NCBI Taxonomy" id="144538"/>
    <lineage>
        <taxon>Eukaryota</taxon>
        <taxon>Fungi</taxon>
        <taxon>Fungi incertae sedis</taxon>
        <taxon>Mucoromycota</taxon>
        <taxon>Glomeromycotina</taxon>
        <taxon>Glomeromycetes</taxon>
        <taxon>Paraglomerales</taxon>
        <taxon>Paraglomeraceae</taxon>
        <taxon>Paraglomus</taxon>
    </lineage>
</organism>
<evidence type="ECO:0000256" key="2">
    <source>
        <dbReference type="ARBA" id="ARBA00001946"/>
    </source>
</evidence>
<comment type="subcellular location">
    <subcellularLocation>
        <location evidence="3">Nucleus</location>
    </subcellularLocation>
</comment>
<feature type="non-terminal residue" evidence="17">
    <location>
        <position position="1"/>
    </location>
</feature>
<comment type="catalytic activity">
    <reaction evidence="13">
        <text>O-phospho-L-seryl-[protein] + H2O = L-seryl-[protein] + phosphate</text>
        <dbReference type="Rhea" id="RHEA:20629"/>
        <dbReference type="Rhea" id="RHEA-COMP:9863"/>
        <dbReference type="Rhea" id="RHEA-COMP:11604"/>
        <dbReference type="ChEBI" id="CHEBI:15377"/>
        <dbReference type="ChEBI" id="CHEBI:29999"/>
        <dbReference type="ChEBI" id="CHEBI:43474"/>
        <dbReference type="ChEBI" id="CHEBI:83421"/>
        <dbReference type="EC" id="3.1.3.16"/>
    </reaction>
    <physiologicalReaction direction="left-to-right" evidence="13">
        <dbReference type="Rhea" id="RHEA:20630"/>
    </physiologicalReaction>
</comment>
<evidence type="ECO:0000256" key="14">
    <source>
        <dbReference type="ARBA" id="ARBA00048832"/>
    </source>
</evidence>
<keyword evidence="9" id="KW-0802">TPR repeat</keyword>
<evidence type="ECO:0000256" key="15">
    <source>
        <dbReference type="ARBA" id="ARBA00073946"/>
    </source>
</evidence>
<dbReference type="Proteomes" id="UP000789739">
    <property type="component" value="Unassembled WGS sequence"/>
</dbReference>
<evidence type="ECO:0000256" key="13">
    <source>
        <dbReference type="ARBA" id="ARBA00047986"/>
    </source>
</evidence>
<keyword evidence="8" id="KW-0378">Hydrolase</keyword>
<proteinExistence type="inferred from homology"/>
<comment type="cofactor">
    <cofactor evidence="2">
        <name>Mg(2+)</name>
        <dbReference type="ChEBI" id="CHEBI:18420"/>
    </cofactor>
</comment>
<comment type="catalytic activity">
    <reaction evidence="14">
        <text>O-phospho-L-threonyl-[protein] + H2O = L-threonyl-[protein] + phosphate</text>
        <dbReference type="Rhea" id="RHEA:47004"/>
        <dbReference type="Rhea" id="RHEA-COMP:11060"/>
        <dbReference type="Rhea" id="RHEA-COMP:11605"/>
        <dbReference type="ChEBI" id="CHEBI:15377"/>
        <dbReference type="ChEBI" id="CHEBI:30013"/>
        <dbReference type="ChEBI" id="CHEBI:43474"/>
        <dbReference type="ChEBI" id="CHEBI:61977"/>
        <dbReference type="EC" id="3.1.3.16"/>
    </reaction>
    <physiologicalReaction direction="left-to-right" evidence="14">
        <dbReference type="Rhea" id="RHEA:47005"/>
    </physiologicalReaction>
</comment>
<dbReference type="GO" id="GO:0005634">
    <property type="term" value="C:nucleus"/>
    <property type="evidence" value="ECO:0007669"/>
    <property type="project" value="UniProtKB-SubCell"/>
</dbReference>
<dbReference type="OrthoDB" id="445564at2759"/>
<evidence type="ECO:0000256" key="8">
    <source>
        <dbReference type="ARBA" id="ARBA00022801"/>
    </source>
</evidence>
<evidence type="ECO:0000256" key="7">
    <source>
        <dbReference type="ARBA" id="ARBA00022737"/>
    </source>
</evidence>
<dbReference type="PANTHER" id="PTHR45668:SF5">
    <property type="entry name" value="SERINE_THREONINE-PROTEIN PHOSPHATASE 5"/>
    <property type="match status" value="1"/>
</dbReference>
<evidence type="ECO:0000256" key="11">
    <source>
        <dbReference type="ARBA" id="ARBA00023211"/>
    </source>
</evidence>
<dbReference type="PANTHER" id="PTHR45668">
    <property type="entry name" value="SERINE/THREONINE-PROTEIN PHOSPHATASE 5-RELATED"/>
    <property type="match status" value="1"/>
</dbReference>
<evidence type="ECO:0000256" key="12">
    <source>
        <dbReference type="ARBA" id="ARBA00023242"/>
    </source>
</evidence>
<feature type="domain" description="Serine/threonine specific protein phosphatases" evidence="16">
    <location>
        <begin position="1"/>
        <end position="269"/>
    </location>
</feature>
<evidence type="ECO:0000313" key="17">
    <source>
        <dbReference type="EMBL" id="CAG8671710.1"/>
    </source>
</evidence>
<gene>
    <name evidence="17" type="ORF">PBRASI_LOCUS11339</name>
</gene>
<keyword evidence="10" id="KW-0904">Protein phosphatase</keyword>
<dbReference type="SUPFAM" id="SSF56300">
    <property type="entry name" value="Metallo-dependent phosphatases"/>
    <property type="match status" value="1"/>
</dbReference>
<accession>A0A9N9HGA8</accession>
<name>A0A9N9HGA8_9GLOM</name>
<keyword evidence="18" id="KW-1185">Reference proteome</keyword>
<comment type="cofactor">
    <cofactor evidence="1">
        <name>Mn(2+)</name>
        <dbReference type="ChEBI" id="CHEBI:29035"/>
    </cofactor>
</comment>
<keyword evidence="7" id="KW-0677">Repeat</keyword>
<comment type="caution">
    <text evidence="17">The sequence shown here is derived from an EMBL/GenBank/DDBJ whole genome shotgun (WGS) entry which is preliminary data.</text>
</comment>
<evidence type="ECO:0000256" key="3">
    <source>
        <dbReference type="ARBA" id="ARBA00004123"/>
    </source>
</evidence>
<dbReference type="GO" id="GO:0046872">
    <property type="term" value="F:metal ion binding"/>
    <property type="evidence" value="ECO:0007669"/>
    <property type="project" value="UniProtKB-KW"/>
</dbReference>
<evidence type="ECO:0000256" key="5">
    <source>
        <dbReference type="ARBA" id="ARBA00013081"/>
    </source>
</evidence>
<evidence type="ECO:0000259" key="16">
    <source>
        <dbReference type="SMART" id="SM00156"/>
    </source>
</evidence>
<evidence type="ECO:0000256" key="6">
    <source>
        <dbReference type="ARBA" id="ARBA00022723"/>
    </source>
</evidence>
<dbReference type="Gene3D" id="3.60.21.10">
    <property type="match status" value="1"/>
</dbReference>
<evidence type="ECO:0000256" key="1">
    <source>
        <dbReference type="ARBA" id="ARBA00001936"/>
    </source>
</evidence>
<dbReference type="AlphaFoldDB" id="A0A9N9HGA8"/>
<dbReference type="GO" id="GO:0005737">
    <property type="term" value="C:cytoplasm"/>
    <property type="evidence" value="ECO:0007669"/>
    <property type="project" value="UniProtKB-ARBA"/>
</dbReference>
<feature type="non-terminal residue" evidence="17">
    <location>
        <position position="269"/>
    </location>
</feature>
<reference evidence="17" key="1">
    <citation type="submission" date="2021-06" db="EMBL/GenBank/DDBJ databases">
        <authorList>
            <person name="Kallberg Y."/>
            <person name="Tangrot J."/>
            <person name="Rosling A."/>
        </authorList>
    </citation>
    <scope>NUCLEOTIDE SEQUENCE</scope>
    <source>
        <strain evidence="17">BR232B</strain>
    </source>
</reference>
<evidence type="ECO:0000256" key="10">
    <source>
        <dbReference type="ARBA" id="ARBA00022912"/>
    </source>
</evidence>
<sequence>IVLAVYKMMSETESLVDVTIPQDAKLTVCGDIHGQYYDLLNIFTINGLPSENNMYLFNGDFVDRGSFSVECILTLFAYKWLYPKSFFLTRGNHETDDMNKVYGFEGEVKTKFSQQMFDLFSETFAKLPLAHVINKKILVVHGGLFSKNDVTLEDIRKIDRFKKRQPDSEGIMCELLWSDPQLMPGRGPSKRGVGIQFGPDVTEDFLRRNNLDLLIRSHEVKDNGYVVEHNGKCITVFSAPNYCDTIGNKGALINITPDLELDYTTFEAV</sequence>
<dbReference type="SMART" id="SM00156">
    <property type="entry name" value="PP2Ac"/>
    <property type="match status" value="1"/>
</dbReference>
<dbReference type="InterPro" id="IPR029052">
    <property type="entry name" value="Metallo-depent_PP-like"/>
</dbReference>
<evidence type="ECO:0000313" key="18">
    <source>
        <dbReference type="Proteomes" id="UP000789739"/>
    </source>
</evidence>
<dbReference type="GO" id="GO:0004722">
    <property type="term" value="F:protein serine/threonine phosphatase activity"/>
    <property type="evidence" value="ECO:0007669"/>
    <property type="project" value="UniProtKB-EC"/>
</dbReference>
<dbReference type="EMBL" id="CAJVPI010005083">
    <property type="protein sequence ID" value="CAG8671710.1"/>
    <property type="molecule type" value="Genomic_DNA"/>
</dbReference>
<dbReference type="Pfam" id="PF00149">
    <property type="entry name" value="Metallophos"/>
    <property type="match status" value="1"/>
</dbReference>
<dbReference type="EC" id="3.1.3.16" evidence="5"/>
<dbReference type="CDD" id="cd07417">
    <property type="entry name" value="MPP_PP5_C"/>
    <property type="match status" value="1"/>
</dbReference>
<dbReference type="PRINTS" id="PR00114">
    <property type="entry name" value="STPHPHTASE"/>
</dbReference>
<comment type="similarity">
    <text evidence="4">Belongs to the PPP phosphatase family. PP-5 (PP-T) subfamily.</text>
</comment>
<dbReference type="InterPro" id="IPR041753">
    <property type="entry name" value="PP5_C"/>
</dbReference>
<evidence type="ECO:0000256" key="4">
    <source>
        <dbReference type="ARBA" id="ARBA00008786"/>
    </source>
</evidence>
<evidence type="ECO:0000256" key="9">
    <source>
        <dbReference type="ARBA" id="ARBA00022803"/>
    </source>
</evidence>
<dbReference type="FunFam" id="3.60.21.10:FF:000036">
    <property type="entry name" value="Serine/threonine protein phosphatase 5"/>
    <property type="match status" value="1"/>
</dbReference>
<dbReference type="InterPro" id="IPR051134">
    <property type="entry name" value="PPP_phosphatase"/>
</dbReference>